<dbReference type="SUPFAM" id="SSF90123">
    <property type="entry name" value="ABC transporter transmembrane region"/>
    <property type="match status" value="1"/>
</dbReference>
<dbReference type="SMART" id="SM00382">
    <property type="entry name" value="AAA"/>
    <property type="match status" value="1"/>
</dbReference>
<dbReference type="FunFam" id="1.20.1560.10:FF:000011">
    <property type="entry name" value="Multidrug ABC transporter ATP-binding protein"/>
    <property type="match status" value="1"/>
</dbReference>
<dbReference type="SUPFAM" id="SSF52540">
    <property type="entry name" value="P-loop containing nucleoside triphosphate hydrolases"/>
    <property type="match status" value="1"/>
</dbReference>
<dbReference type="PROSITE" id="PS50929">
    <property type="entry name" value="ABC_TM1F"/>
    <property type="match status" value="1"/>
</dbReference>
<feature type="domain" description="ABC transmembrane type-1" evidence="11">
    <location>
        <begin position="38"/>
        <end position="323"/>
    </location>
</feature>
<evidence type="ECO:0000256" key="9">
    <source>
        <dbReference type="SAM" id="Phobius"/>
    </source>
</evidence>
<name>A0A9D1ED14_9FIRM</name>
<dbReference type="GO" id="GO:0005886">
    <property type="term" value="C:plasma membrane"/>
    <property type="evidence" value="ECO:0007669"/>
    <property type="project" value="UniProtKB-SubCell"/>
</dbReference>
<comment type="subcellular location">
    <subcellularLocation>
        <location evidence="1">Cell membrane</location>
        <topology evidence="1">Multi-pass membrane protein</topology>
    </subcellularLocation>
</comment>
<proteinExistence type="predicted"/>
<dbReference type="PANTHER" id="PTHR43394:SF1">
    <property type="entry name" value="ATP-BINDING CASSETTE SUB-FAMILY B MEMBER 10, MITOCHONDRIAL"/>
    <property type="match status" value="1"/>
</dbReference>
<evidence type="ECO:0000256" key="1">
    <source>
        <dbReference type="ARBA" id="ARBA00004651"/>
    </source>
</evidence>
<keyword evidence="5" id="KW-0547">Nucleotide-binding</keyword>
<comment type="caution">
    <text evidence="12">The sequence shown here is derived from an EMBL/GenBank/DDBJ whole genome shotgun (WGS) entry which is preliminary data.</text>
</comment>
<dbReference type="InterPro" id="IPR003439">
    <property type="entry name" value="ABC_transporter-like_ATP-bd"/>
</dbReference>
<evidence type="ECO:0000256" key="8">
    <source>
        <dbReference type="ARBA" id="ARBA00023136"/>
    </source>
</evidence>
<dbReference type="GO" id="GO:0005524">
    <property type="term" value="F:ATP binding"/>
    <property type="evidence" value="ECO:0007669"/>
    <property type="project" value="UniProtKB-KW"/>
</dbReference>
<feature type="transmembrane region" description="Helical" evidence="9">
    <location>
        <begin position="77"/>
        <end position="97"/>
    </location>
</feature>
<dbReference type="Gene3D" id="1.20.1560.10">
    <property type="entry name" value="ABC transporter type 1, transmembrane domain"/>
    <property type="match status" value="1"/>
</dbReference>
<dbReference type="InterPro" id="IPR017871">
    <property type="entry name" value="ABC_transporter-like_CS"/>
</dbReference>
<dbReference type="EMBL" id="DVHN01000046">
    <property type="protein sequence ID" value="HIR88114.1"/>
    <property type="molecule type" value="Genomic_DNA"/>
</dbReference>
<dbReference type="PROSITE" id="PS50893">
    <property type="entry name" value="ABC_TRANSPORTER_2"/>
    <property type="match status" value="1"/>
</dbReference>
<reference evidence="12" key="2">
    <citation type="journal article" date="2021" name="PeerJ">
        <title>Extensive microbial diversity within the chicken gut microbiome revealed by metagenomics and culture.</title>
        <authorList>
            <person name="Gilroy R."/>
            <person name="Ravi A."/>
            <person name="Getino M."/>
            <person name="Pursley I."/>
            <person name="Horton D.L."/>
            <person name="Alikhan N.F."/>
            <person name="Baker D."/>
            <person name="Gharbi K."/>
            <person name="Hall N."/>
            <person name="Watson M."/>
            <person name="Adriaenssens E.M."/>
            <person name="Foster-Nyarko E."/>
            <person name="Jarju S."/>
            <person name="Secka A."/>
            <person name="Antonio M."/>
            <person name="Oren A."/>
            <person name="Chaudhuri R.R."/>
            <person name="La Ragione R."/>
            <person name="Hildebrand F."/>
            <person name="Pallen M.J."/>
        </authorList>
    </citation>
    <scope>NUCLEOTIDE SEQUENCE</scope>
    <source>
        <strain evidence="12">ChiW13-3771</strain>
    </source>
</reference>
<keyword evidence="7 9" id="KW-1133">Transmembrane helix</keyword>
<sequence length="607" mass="67449">MPGPRGKQVIIGKKPKNVKGSILRLLSYIKDDKWLFGIAMICVVVNTGASLLGSYMLRPILNNYIVPENGVGDIAGLAKALMIMGCVYLAGVVAAYFQARIMIGISQRALMKLREELFVKMQKMPVRFFDTTPNGELMSRYTNDVDAVGEMLNNTLIQLFAGMIQIVGTLGFMVYTNIWLTILTLVMTPIMLKAGGFVAGHSQKFYREQQAAIGKLNGYIEETISGQKVIKVFNHEDRAIEDFIELNYDLKEKQMKAQFFGGIMGPVMGNLSQVSYSLTAAIGGILCVMHGFDKGGLLIFVNYSRQFSRPINEISMQVNTIFSALAGIERVFDILDMEEEPEFGTIPKEDQSPTDQLIYKLDHVEGEIVLQNVTFGYNPDKVILKDITLYAKKGQKIAFVGSTGAGKTTVTNLLSRFYEISKGRISIDTIDVRNIAKDELRRNIALVLQDTHLFTGTVMENIRYGRLDATDEEVIAAAKIANADGFIRHLANGYQTMLEGDGSNLSQGQRQLLNIARAALSKAPILILDEATSSVDTRTEQLIQKGMDALMASRTTFVIAHRLSTIRNSKAIIVLEHGQIIERGTHEQLMEKKGRYYQLYTGKAELD</sequence>
<keyword evidence="6 12" id="KW-0067">ATP-binding</keyword>
<dbReference type="InterPro" id="IPR003593">
    <property type="entry name" value="AAA+_ATPase"/>
</dbReference>
<evidence type="ECO:0000259" key="11">
    <source>
        <dbReference type="PROSITE" id="PS50929"/>
    </source>
</evidence>
<accession>A0A9D1ED14</accession>
<dbReference type="Gene3D" id="3.40.50.300">
    <property type="entry name" value="P-loop containing nucleotide triphosphate hydrolases"/>
    <property type="match status" value="1"/>
</dbReference>
<dbReference type="Pfam" id="PF00005">
    <property type="entry name" value="ABC_tran"/>
    <property type="match status" value="1"/>
</dbReference>
<evidence type="ECO:0000256" key="5">
    <source>
        <dbReference type="ARBA" id="ARBA00022741"/>
    </source>
</evidence>
<dbReference type="FunFam" id="3.40.50.300:FF:000287">
    <property type="entry name" value="Multidrug ABC transporter ATP-binding protein"/>
    <property type="match status" value="1"/>
</dbReference>
<keyword evidence="2" id="KW-0813">Transport</keyword>
<evidence type="ECO:0000313" key="13">
    <source>
        <dbReference type="Proteomes" id="UP000824201"/>
    </source>
</evidence>
<dbReference type="InterPro" id="IPR036640">
    <property type="entry name" value="ABC1_TM_sf"/>
</dbReference>
<keyword evidence="3" id="KW-1003">Cell membrane</keyword>
<evidence type="ECO:0000256" key="7">
    <source>
        <dbReference type="ARBA" id="ARBA00022989"/>
    </source>
</evidence>
<evidence type="ECO:0000256" key="3">
    <source>
        <dbReference type="ARBA" id="ARBA00022475"/>
    </source>
</evidence>
<evidence type="ECO:0000259" key="10">
    <source>
        <dbReference type="PROSITE" id="PS50893"/>
    </source>
</evidence>
<dbReference type="GO" id="GO:0016887">
    <property type="term" value="F:ATP hydrolysis activity"/>
    <property type="evidence" value="ECO:0007669"/>
    <property type="project" value="InterPro"/>
</dbReference>
<evidence type="ECO:0000256" key="6">
    <source>
        <dbReference type="ARBA" id="ARBA00022840"/>
    </source>
</evidence>
<feature type="transmembrane region" description="Helical" evidence="9">
    <location>
        <begin position="34"/>
        <end position="57"/>
    </location>
</feature>
<dbReference type="AlphaFoldDB" id="A0A9D1ED14"/>
<reference evidence="12" key="1">
    <citation type="submission" date="2020-10" db="EMBL/GenBank/DDBJ databases">
        <authorList>
            <person name="Gilroy R."/>
        </authorList>
    </citation>
    <scope>NUCLEOTIDE SEQUENCE</scope>
    <source>
        <strain evidence="12">ChiW13-3771</strain>
    </source>
</reference>
<dbReference type="CDD" id="cd18547">
    <property type="entry name" value="ABC_6TM_Tm288_like"/>
    <property type="match status" value="1"/>
</dbReference>
<dbReference type="InterPro" id="IPR027417">
    <property type="entry name" value="P-loop_NTPase"/>
</dbReference>
<dbReference type="InterPro" id="IPR039421">
    <property type="entry name" value="Type_1_exporter"/>
</dbReference>
<dbReference type="Pfam" id="PF00664">
    <property type="entry name" value="ABC_membrane"/>
    <property type="match status" value="1"/>
</dbReference>
<gene>
    <name evidence="12" type="ORF">IAC96_04105</name>
</gene>
<keyword evidence="4 9" id="KW-0812">Transmembrane</keyword>
<evidence type="ECO:0000313" key="12">
    <source>
        <dbReference type="EMBL" id="HIR88114.1"/>
    </source>
</evidence>
<evidence type="ECO:0000256" key="2">
    <source>
        <dbReference type="ARBA" id="ARBA00022448"/>
    </source>
</evidence>
<keyword evidence="8 9" id="KW-0472">Membrane</keyword>
<feature type="domain" description="ABC transporter" evidence="10">
    <location>
        <begin position="368"/>
        <end position="602"/>
    </location>
</feature>
<dbReference type="Proteomes" id="UP000824201">
    <property type="component" value="Unassembled WGS sequence"/>
</dbReference>
<protein>
    <submittedName>
        <fullName evidence="12">ABC transporter ATP-binding protein</fullName>
    </submittedName>
</protein>
<dbReference type="PROSITE" id="PS00211">
    <property type="entry name" value="ABC_TRANSPORTER_1"/>
    <property type="match status" value="1"/>
</dbReference>
<evidence type="ECO:0000256" key="4">
    <source>
        <dbReference type="ARBA" id="ARBA00022692"/>
    </source>
</evidence>
<organism evidence="12 13">
    <name type="scientific">Candidatus Fimimorpha faecalis</name>
    <dbReference type="NCBI Taxonomy" id="2840824"/>
    <lineage>
        <taxon>Bacteria</taxon>
        <taxon>Bacillati</taxon>
        <taxon>Bacillota</taxon>
        <taxon>Clostridia</taxon>
        <taxon>Eubacteriales</taxon>
        <taxon>Candidatus Fimimorpha</taxon>
    </lineage>
</organism>
<dbReference type="PANTHER" id="PTHR43394">
    <property type="entry name" value="ATP-DEPENDENT PERMEASE MDL1, MITOCHONDRIAL"/>
    <property type="match status" value="1"/>
</dbReference>
<dbReference type="InterPro" id="IPR011527">
    <property type="entry name" value="ABC1_TM_dom"/>
</dbReference>
<dbReference type="GO" id="GO:0015421">
    <property type="term" value="F:ABC-type oligopeptide transporter activity"/>
    <property type="evidence" value="ECO:0007669"/>
    <property type="project" value="TreeGrafter"/>
</dbReference>